<gene>
    <name evidence="3" type="ORF">B0H67DRAFT_257919</name>
</gene>
<protein>
    <submittedName>
        <fullName evidence="3">Uncharacterized protein</fullName>
    </submittedName>
</protein>
<feature type="signal peptide" evidence="2">
    <location>
        <begin position="1"/>
        <end position="19"/>
    </location>
</feature>
<keyword evidence="4" id="KW-1185">Reference proteome</keyword>
<dbReference type="EMBL" id="JAUKUA010000004">
    <property type="protein sequence ID" value="KAK0716166.1"/>
    <property type="molecule type" value="Genomic_DNA"/>
</dbReference>
<dbReference type="Proteomes" id="UP001172102">
    <property type="component" value="Unassembled WGS sequence"/>
</dbReference>
<keyword evidence="2" id="KW-0732">Signal</keyword>
<evidence type="ECO:0000313" key="3">
    <source>
        <dbReference type="EMBL" id="KAK0716166.1"/>
    </source>
</evidence>
<dbReference type="AlphaFoldDB" id="A0AA40DX08"/>
<evidence type="ECO:0000256" key="1">
    <source>
        <dbReference type="SAM" id="MobiDB-lite"/>
    </source>
</evidence>
<evidence type="ECO:0000313" key="4">
    <source>
        <dbReference type="Proteomes" id="UP001172102"/>
    </source>
</evidence>
<reference evidence="3" key="1">
    <citation type="submission" date="2023-06" db="EMBL/GenBank/DDBJ databases">
        <title>Genome-scale phylogeny and comparative genomics of the fungal order Sordariales.</title>
        <authorList>
            <consortium name="Lawrence Berkeley National Laboratory"/>
            <person name="Hensen N."/>
            <person name="Bonometti L."/>
            <person name="Westerberg I."/>
            <person name="Brannstrom I.O."/>
            <person name="Guillou S."/>
            <person name="Cros-Aarteil S."/>
            <person name="Calhoun S."/>
            <person name="Haridas S."/>
            <person name="Kuo A."/>
            <person name="Mondo S."/>
            <person name="Pangilinan J."/>
            <person name="Riley R."/>
            <person name="Labutti K."/>
            <person name="Andreopoulos B."/>
            <person name="Lipzen A."/>
            <person name="Chen C."/>
            <person name="Yanf M."/>
            <person name="Daum C."/>
            <person name="Ng V."/>
            <person name="Clum A."/>
            <person name="Steindorff A."/>
            <person name="Ohm R."/>
            <person name="Martin F."/>
            <person name="Silar P."/>
            <person name="Natvig D."/>
            <person name="Lalanne C."/>
            <person name="Gautier V."/>
            <person name="Ament-Velasquez S.L."/>
            <person name="Kruys A."/>
            <person name="Hutchinson M.I."/>
            <person name="Powell A.J."/>
            <person name="Barry K."/>
            <person name="Miller A.N."/>
            <person name="Grigoriev I.V."/>
            <person name="Debuchy R."/>
            <person name="Gladieux P."/>
            <person name="Thoren M.H."/>
            <person name="Johannesson H."/>
        </authorList>
    </citation>
    <scope>NUCLEOTIDE SEQUENCE</scope>
    <source>
        <strain evidence="3">SMH4607-1</strain>
    </source>
</reference>
<feature type="compositionally biased region" description="Polar residues" evidence="1">
    <location>
        <begin position="80"/>
        <end position="99"/>
    </location>
</feature>
<accession>A0AA40DX08</accession>
<proteinExistence type="predicted"/>
<name>A0AA40DX08_9PEZI</name>
<evidence type="ECO:0000256" key="2">
    <source>
        <dbReference type="SAM" id="SignalP"/>
    </source>
</evidence>
<sequence length="99" mass="11351">MPFTHFWSVWSFFPLETLGRRAPPWFHQPWDTARDTWDAKRSHAWRHCEPAAALIAALLCSDWPSTLSRGRGGIRLESGWDTSSMGSLSPRPSEQRNQA</sequence>
<comment type="caution">
    <text evidence="3">The sequence shown here is derived from an EMBL/GenBank/DDBJ whole genome shotgun (WGS) entry which is preliminary data.</text>
</comment>
<feature type="chain" id="PRO_5041366251" evidence="2">
    <location>
        <begin position="20"/>
        <end position="99"/>
    </location>
</feature>
<feature type="region of interest" description="Disordered" evidence="1">
    <location>
        <begin position="75"/>
        <end position="99"/>
    </location>
</feature>
<organism evidence="3 4">
    <name type="scientific">Lasiosphaeris hirsuta</name>
    <dbReference type="NCBI Taxonomy" id="260670"/>
    <lineage>
        <taxon>Eukaryota</taxon>
        <taxon>Fungi</taxon>
        <taxon>Dikarya</taxon>
        <taxon>Ascomycota</taxon>
        <taxon>Pezizomycotina</taxon>
        <taxon>Sordariomycetes</taxon>
        <taxon>Sordariomycetidae</taxon>
        <taxon>Sordariales</taxon>
        <taxon>Lasiosphaeriaceae</taxon>
        <taxon>Lasiosphaeris</taxon>
    </lineage>
</organism>